<keyword evidence="1" id="KW-0678">Repressor</keyword>
<dbReference type="PANTHER" id="PTHR30204">
    <property type="entry name" value="REDOX-CYCLING DRUG-SENSING TRANSCRIPTIONAL ACTIVATOR SOXR"/>
    <property type="match status" value="1"/>
</dbReference>
<dbReference type="SMART" id="SM00422">
    <property type="entry name" value="HTH_MERR"/>
    <property type="match status" value="1"/>
</dbReference>
<evidence type="ECO:0000256" key="2">
    <source>
        <dbReference type="ARBA" id="ARBA00023015"/>
    </source>
</evidence>
<accession>A0A9D2TFI8</accession>
<evidence type="ECO:0000256" key="5">
    <source>
        <dbReference type="SAM" id="Coils"/>
    </source>
</evidence>
<feature type="domain" description="HTH merR-type" evidence="6">
    <location>
        <begin position="6"/>
        <end position="76"/>
    </location>
</feature>
<dbReference type="InterPro" id="IPR029442">
    <property type="entry name" value="GyrI-like"/>
</dbReference>
<dbReference type="GO" id="GO:0003677">
    <property type="term" value="F:DNA binding"/>
    <property type="evidence" value="ECO:0007669"/>
    <property type="project" value="UniProtKB-KW"/>
</dbReference>
<dbReference type="SUPFAM" id="SSF55136">
    <property type="entry name" value="Probable bacterial effector-binding domain"/>
    <property type="match status" value="1"/>
</dbReference>
<reference evidence="7" key="1">
    <citation type="journal article" date="2021" name="PeerJ">
        <title>Extensive microbial diversity within the chicken gut microbiome revealed by metagenomics and culture.</title>
        <authorList>
            <person name="Gilroy R."/>
            <person name="Ravi A."/>
            <person name="Getino M."/>
            <person name="Pursley I."/>
            <person name="Horton D.L."/>
            <person name="Alikhan N.F."/>
            <person name="Baker D."/>
            <person name="Gharbi K."/>
            <person name="Hall N."/>
            <person name="Watson M."/>
            <person name="Adriaenssens E.M."/>
            <person name="Foster-Nyarko E."/>
            <person name="Jarju S."/>
            <person name="Secka A."/>
            <person name="Antonio M."/>
            <person name="Oren A."/>
            <person name="Chaudhuri R.R."/>
            <person name="La Ragione R."/>
            <person name="Hildebrand F."/>
            <person name="Pallen M.J."/>
        </authorList>
    </citation>
    <scope>NUCLEOTIDE SEQUENCE</scope>
    <source>
        <strain evidence="7">CHK198-12963</strain>
    </source>
</reference>
<dbReference type="InterPro" id="IPR011256">
    <property type="entry name" value="Reg_factor_effector_dom_sf"/>
</dbReference>
<dbReference type="InterPro" id="IPR009061">
    <property type="entry name" value="DNA-bd_dom_put_sf"/>
</dbReference>
<dbReference type="PANTHER" id="PTHR30204:SF69">
    <property type="entry name" value="MERR-FAMILY TRANSCRIPTIONAL REGULATOR"/>
    <property type="match status" value="1"/>
</dbReference>
<reference evidence="7" key="2">
    <citation type="submission" date="2021-04" db="EMBL/GenBank/DDBJ databases">
        <authorList>
            <person name="Gilroy R."/>
        </authorList>
    </citation>
    <scope>NUCLEOTIDE SEQUENCE</scope>
    <source>
        <strain evidence="7">CHK198-12963</strain>
    </source>
</reference>
<gene>
    <name evidence="7" type="ORF">H9931_09475</name>
</gene>
<dbReference type="Pfam" id="PF09278">
    <property type="entry name" value="MerR-DNA-bind"/>
    <property type="match status" value="1"/>
</dbReference>
<evidence type="ECO:0000259" key="6">
    <source>
        <dbReference type="PROSITE" id="PS50937"/>
    </source>
</evidence>
<dbReference type="InterPro" id="IPR000551">
    <property type="entry name" value="MerR-type_HTH_dom"/>
</dbReference>
<dbReference type="Pfam" id="PF06445">
    <property type="entry name" value="GyrI-like"/>
    <property type="match status" value="1"/>
</dbReference>
<name>A0A9D2TFI8_9FIRM</name>
<comment type="caution">
    <text evidence="7">The sequence shown here is derived from an EMBL/GenBank/DDBJ whole genome shotgun (WGS) entry which is preliminary data.</text>
</comment>
<proteinExistence type="predicted"/>
<evidence type="ECO:0000313" key="8">
    <source>
        <dbReference type="Proteomes" id="UP000823863"/>
    </source>
</evidence>
<protein>
    <submittedName>
        <fullName evidence="7">MerR family transcriptional regulator</fullName>
    </submittedName>
</protein>
<dbReference type="PROSITE" id="PS50937">
    <property type="entry name" value="HTH_MERR_2"/>
    <property type="match status" value="1"/>
</dbReference>
<dbReference type="CDD" id="cd01107">
    <property type="entry name" value="HTH_BmrR"/>
    <property type="match status" value="1"/>
</dbReference>
<sequence>MEHSQLFQIGQVAKMFCLSVSTLRHYEAAGLLIPEYIDPDTGYRYYSVRQFEPLNIIRYLRALDMPLLEIADFIRNRDINKMEEMLRQQKEAVAAKQQELQRIERKIENQLQRLKDVRTSLFDVIQLLETPPCRIISMQDSLKIHGFLDMEEPIRRLEKSQRETAVFFGKVGVSISASHLLEGRFDQYDSVFLILDEEDRFEGETMQLPRTLCASIRFHGSHPEAPPQYEKLMDYIRKNHLKVTGFSREITIVDYGLTNDMEQFVTEIRIPVVENPAQSR</sequence>
<dbReference type="InterPro" id="IPR015358">
    <property type="entry name" value="Tscrpt_reg_MerR_DNA-bd"/>
</dbReference>
<feature type="coiled-coil region" evidence="5">
    <location>
        <begin position="79"/>
        <end position="120"/>
    </location>
</feature>
<dbReference type="SUPFAM" id="SSF46955">
    <property type="entry name" value="Putative DNA-binding domain"/>
    <property type="match status" value="1"/>
</dbReference>
<evidence type="ECO:0000256" key="1">
    <source>
        <dbReference type="ARBA" id="ARBA00022491"/>
    </source>
</evidence>
<keyword evidence="3" id="KW-0238">DNA-binding</keyword>
<keyword evidence="5" id="KW-0175">Coiled coil</keyword>
<dbReference type="AlphaFoldDB" id="A0A9D2TFI8"/>
<dbReference type="InterPro" id="IPR047057">
    <property type="entry name" value="MerR_fam"/>
</dbReference>
<evidence type="ECO:0000313" key="7">
    <source>
        <dbReference type="EMBL" id="HJC66928.1"/>
    </source>
</evidence>
<dbReference type="SMART" id="SM00871">
    <property type="entry name" value="AraC_E_bind"/>
    <property type="match status" value="1"/>
</dbReference>
<dbReference type="InterPro" id="IPR010499">
    <property type="entry name" value="AraC_E-bd"/>
</dbReference>
<dbReference type="Proteomes" id="UP000823863">
    <property type="component" value="Unassembled WGS sequence"/>
</dbReference>
<dbReference type="Gene3D" id="1.10.1660.10">
    <property type="match status" value="1"/>
</dbReference>
<evidence type="ECO:0000256" key="4">
    <source>
        <dbReference type="ARBA" id="ARBA00023163"/>
    </source>
</evidence>
<dbReference type="GO" id="GO:0003700">
    <property type="term" value="F:DNA-binding transcription factor activity"/>
    <property type="evidence" value="ECO:0007669"/>
    <property type="project" value="InterPro"/>
</dbReference>
<dbReference type="Gene3D" id="3.20.80.10">
    <property type="entry name" value="Regulatory factor, effector binding domain"/>
    <property type="match status" value="1"/>
</dbReference>
<keyword evidence="2" id="KW-0805">Transcription regulation</keyword>
<dbReference type="Pfam" id="PF00376">
    <property type="entry name" value="MerR"/>
    <property type="match status" value="1"/>
</dbReference>
<organism evidence="7 8">
    <name type="scientific">Candidatus Enterocloster excrementigallinarum</name>
    <dbReference type="NCBI Taxonomy" id="2838558"/>
    <lineage>
        <taxon>Bacteria</taxon>
        <taxon>Bacillati</taxon>
        <taxon>Bacillota</taxon>
        <taxon>Clostridia</taxon>
        <taxon>Lachnospirales</taxon>
        <taxon>Lachnospiraceae</taxon>
        <taxon>Enterocloster</taxon>
    </lineage>
</organism>
<dbReference type="EMBL" id="DWWB01000053">
    <property type="protein sequence ID" value="HJC66928.1"/>
    <property type="molecule type" value="Genomic_DNA"/>
</dbReference>
<evidence type="ECO:0000256" key="3">
    <source>
        <dbReference type="ARBA" id="ARBA00023125"/>
    </source>
</evidence>
<keyword evidence="4" id="KW-0804">Transcription</keyword>